<dbReference type="GO" id="GO:0070579">
    <property type="term" value="F:DNA 5-methylcytosine dioxygenase activity"/>
    <property type="evidence" value="ECO:0007669"/>
    <property type="project" value="UniProtKB-UniRule"/>
</dbReference>
<dbReference type="Proteomes" id="UP001221898">
    <property type="component" value="Unassembled WGS sequence"/>
</dbReference>
<evidence type="ECO:0000256" key="9">
    <source>
        <dbReference type="ARBA" id="ARBA00023004"/>
    </source>
</evidence>
<evidence type="ECO:0000256" key="12">
    <source>
        <dbReference type="ARBA" id="ARBA00047840"/>
    </source>
</evidence>
<keyword evidence="18" id="KW-1185">Reference proteome</keyword>
<keyword evidence="11" id="KW-0539">Nucleus</keyword>
<evidence type="ECO:0000256" key="5">
    <source>
        <dbReference type="ARBA" id="ARBA00022723"/>
    </source>
</evidence>
<evidence type="ECO:0000256" key="1">
    <source>
        <dbReference type="ARBA" id="ARBA00004123"/>
    </source>
</evidence>
<comment type="catalytic activity">
    <reaction evidence="13 14">
        <text>a 5-hydroxymethyl-2'-deoxycytidine in DNA + 2-oxoglutarate + O2 = a 5-formyl-2'-deoxycytidine in DNA + succinate + CO2 + H2O</text>
        <dbReference type="Rhea" id="RHEA:53828"/>
        <dbReference type="Rhea" id="RHEA-COMP:13315"/>
        <dbReference type="Rhea" id="RHEA-COMP:13656"/>
        <dbReference type="ChEBI" id="CHEBI:15377"/>
        <dbReference type="ChEBI" id="CHEBI:15379"/>
        <dbReference type="ChEBI" id="CHEBI:16526"/>
        <dbReference type="ChEBI" id="CHEBI:16810"/>
        <dbReference type="ChEBI" id="CHEBI:30031"/>
        <dbReference type="ChEBI" id="CHEBI:136731"/>
        <dbReference type="ChEBI" id="CHEBI:137731"/>
        <dbReference type="EC" id="1.14.11.80"/>
    </reaction>
</comment>
<feature type="region of interest" description="Disordered" evidence="15">
    <location>
        <begin position="396"/>
        <end position="424"/>
    </location>
</feature>
<dbReference type="GO" id="GO:0141166">
    <property type="term" value="P:chromosomal 5-methylcytosine DNA demethylation pathway"/>
    <property type="evidence" value="ECO:0007669"/>
    <property type="project" value="UniProtKB-UniRule"/>
</dbReference>
<evidence type="ECO:0000256" key="10">
    <source>
        <dbReference type="ARBA" id="ARBA00023125"/>
    </source>
</evidence>
<comment type="caution">
    <text evidence="17">The sequence shown here is derived from an EMBL/GenBank/DDBJ whole genome shotgun (WGS) entry which is preliminary data.</text>
</comment>
<keyword evidence="7 14" id="KW-0223">Dioxygenase</keyword>
<feature type="region of interest" description="Disordered" evidence="15">
    <location>
        <begin position="597"/>
        <end position="770"/>
    </location>
</feature>
<dbReference type="GO" id="GO:0005634">
    <property type="term" value="C:nucleus"/>
    <property type="evidence" value="ECO:0007669"/>
    <property type="project" value="UniProtKB-UniRule"/>
</dbReference>
<accession>A0AAD7X0Z5</accession>
<keyword evidence="5 14" id="KW-0479">Metal-binding</keyword>
<dbReference type="EC" id="1.14.11.80" evidence="14"/>
<evidence type="ECO:0000259" key="16">
    <source>
        <dbReference type="SMART" id="SM01333"/>
    </source>
</evidence>
<comment type="cofactor">
    <cofactor evidence="14">
        <name>Fe(2+)</name>
        <dbReference type="ChEBI" id="CHEBI:29033"/>
    </cofactor>
    <text evidence="14">Binds 1 Fe(2+) ion per subunit.</text>
</comment>
<dbReference type="GO" id="GO:0045944">
    <property type="term" value="P:positive regulation of transcription by RNA polymerase II"/>
    <property type="evidence" value="ECO:0007669"/>
    <property type="project" value="TreeGrafter"/>
</dbReference>
<evidence type="ECO:0000256" key="2">
    <source>
        <dbReference type="ARBA" id="ARBA00004286"/>
    </source>
</evidence>
<feature type="compositionally biased region" description="Basic and acidic residues" evidence="15">
    <location>
        <begin position="402"/>
        <end position="414"/>
    </location>
</feature>
<evidence type="ECO:0000313" key="18">
    <source>
        <dbReference type="Proteomes" id="UP001221898"/>
    </source>
</evidence>
<dbReference type="GO" id="GO:0008270">
    <property type="term" value="F:zinc ion binding"/>
    <property type="evidence" value="ECO:0007669"/>
    <property type="project" value="UniProtKB-UniRule"/>
</dbReference>
<comment type="catalytic activity">
    <reaction evidence="14">
        <text>a 5-methyl-2'-deoxycytidine in DNA + 2-oxoglutarate + O2 = a 5-hydroxymethyl-2'-deoxycytidine in DNA + succinate + CO2</text>
        <dbReference type="Rhea" id="RHEA:52636"/>
        <dbReference type="Rhea" id="RHEA-COMP:11370"/>
        <dbReference type="Rhea" id="RHEA-COMP:13315"/>
        <dbReference type="ChEBI" id="CHEBI:15379"/>
        <dbReference type="ChEBI" id="CHEBI:16526"/>
        <dbReference type="ChEBI" id="CHEBI:16810"/>
        <dbReference type="ChEBI" id="CHEBI:30031"/>
        <dbReference type="ChEBI" id="CHEBI:85454"/>
        <dbReference type="ChEBI" id="CHEBI:136731"/>
        <dbReference type="EC" id="1.14.11.80"/>
    </reaction>
</comment>
<dbReference type="GO" id="GO:0040029">
    <property type="term" value="P:epigenetic regulation of gene expression"/>
    <property type="evidence" value="ECO:0007669"/>
    <property type="project" value="InterPro"/>
</dbReference>
<evidence type="ECO:0000256" key="13">
    <source>
        <dbReference type="ARBA" id="ARBA00049431"/>
    </source>
</evidence>
<evidence type="ECO:0000256" key="15">
    <source>
        <dbReference type="SAM" id="MobiDB-lite"/>
    </source>
</evidence>
<dbReference type="Pfam" id="PF12851">
    <property type="entry name" value="Tet_JBP"/>
    <property type="match status" value="1"/>
</dbReference>
<dbReference type="PANTHER" id="PTHR23358">
    <property type="entry name" value="METHYLCYTOSINE DIOXYGENASE TET"/>
    <property type="match status" value="1"/>
</dbReference>
<dbReference type="GO" id="GO:0005694">
    <property type="term" value="C:chromosome"/>
    <property type="evidence" value="ECO:0007669"/>
    <property type="project" value="UniProtKB-SubCell"/>
</dbReference>
<dbReference type="InterPro" id="IPR046942">
    <property type="entry name" value="TET_oxygenase"/>
</dbReference>
<proteinExistence type="inferred from homology"/>
<evidence type="ECO:0000256" key="7">
    <source>
        <dbReference type="ARBA" id="ARBA00022964"/>
    </source>
</evidence>
<feature type="domain" description="Methylcytosine dioxygenase TET1-3 oxygenase" evidence="16">
    <location>
        <begin position="225"/>
        <end position="880"/>
    </location>
</feature>
<comment type="subcellular location">
    <subcellularLocation>
        <location evidence="2">Chromosome</location>
    </subcellularLocation>
    <subcellularLocation>
        <location evidence="1">Nucleus</location>
    </subcellularLocation>
</comment>
<keyword evidence="6 14" id="KW-0862">Zinc</keyword>
<comment type="cofactor">
    <cofactor evidence="14">
        <name>Zn(2+)</name>
        <dbReference type="ChEBI" id="CHEBI:29105"/>
    </cofactor>
    <text evidence="14">The zinc ions have a structural role.</text>
</comment>
<dbReference type="InterPro" id="IPR040175">
    <property type="entry name" value="TET1/2/3"/>
</dbReference>
<sequence>MKVETSGGVTVLSTTTCLSTEGDTPTKEGLPSVPSLRGFLESPLRYLDTPTKSLLDTPMKTVADFPLCDCVEQILEKDEGPYYNHLGSGPTVASIRELMESRYGEKGEAIRIEKVIYTGKEGKSSQGCPIAKWVIRRSTEKEKLLCLVRHRIGHRCANAVIIILILAWEGVPRALGDKLYREITDTLTKFGNPTSRRCALNDDRTCACQGKDTETCGASFSFGCSWSMYFNGCKYARSKIPRKFRLQGDHPKEEEDLRDNFQELATNVAPLYKQLAPQAYSNQCAMEQVATDCRLGLKEGRPFSGVTACMDFCAHAHKDQHNLHNGCTVVCTLTKEDNRVVGQIPEDEQLHVLPLYTVSMTDEFGSEEHQRLKMQTGALQVLRQFRREVRKLPEPAKSCRQRRMEAKKAASEKKKGQKPLAETPEKTIKVEMRHSGSPHPQQGNKVIPKQEVKPTIKTEKDNQFQAFNGVQDGYSALGNRQAADPYSMNSVYSYPGYYARSGFPSNGQPPTPGSINGFHPNLPAPPYGYYNYPPNALFSPQFLGYEGRNGGWPKAVAGAAPASFDRKPDVQSLQASLAHSYPDHPEQLFLDDSVIKRAYPSQSPGPPPRPQTAPAERSHRATPVIKQEPVDTPVFPDCRGEGGGIPQRCVTEPGSAHQPEAWPRHKLNGSLTPDPWEGGLKRGPQASAFDKQQQQQLHQQQHHLNQHLHQPHSHAHQHPQQHPQQWNSFQGAKTPKRPPPPHLPLPEPSPLSASPWGMGRAGFSPGATHSGAAGGFPDKLWCKAGESRSSTPLGVQEKAWKSCGGSVAGTPSPAPEGRLFPDAFQQSEGQACWERGMAEGEAEEQRARLDPEDDEVWSDSEHNFLDPSIGGVAVAPPTARS</sequence>
<evidence type="ECO:0000256" key="6">
    <source>
        <dbReference type="ARBA" id="ARBA00022833"/>
    </source>
</evidence>
<feature type="region of interest" description="Disordered" evidence="15">
    <location>
        <begin position="836"/>
        <end position="881"/>
    </location>
</feature>
<organism evidence="17 18">
    <name type="scientific">Aldrovandia affinis</name>
    <dbReference type="NCBI Taxonomy" id="143900"/>
    <lineage>
        <taxon>Eukaryota</taxon>
        <taxon>Metazoa</taxon>
        <taxon>Chordata</taxon>
        <taxon>Craniata</taxon>
        <taxon>Vertebrata</taxon>
        <taxon>Euteleostomi</taxon>
        <taxon>Actinopterygii</taxon>
        <taxon>Neopterygii</taxon>
        <taxon>Teleostei</taxon>
        <taxon>Notacanthiformes</taxon>
        <taxon>Halosauridae</taxon>
        <taxon>Aldrovandia</taxon>
    </lineage>
</organism>
<dbReference type="SMART" id="SM01333">
    <property type="entry name" value="Tet_JBP"/>
    <property type="match status" value="1"/>
</dbReference>
<evidence type="ECO:0000256" key="8">
    <source>
        <dbReference type="ARBA" id="ARBA00023002"/>
    </source>
</evidence>
<dbReference type="InterPro" id="IPR024779">
    <property type="entry name" value="2OGFeDO_JBP1/TET_oxygenase_dom"/>
</dbReference>
<evidence type="ECO:0000313" key="17">
    <source>
        <dbReference type="EMBL" id="KAJ8415424.1"/>
    </source>
</evidence>
<dbReference type="EMBL" id="JAINUG010000009">
    <property type="protein sequence ID" value="KAJ8415424.1"/>
    <property type="molecule type" value="Genomic_DNA"/>
</dbReference>
<evidence type="ECO:0000256" key="4">
    <source>
        <dbReference type="ARBA" id="ARBA00022454"/>
    </source>
</evidence>
<keyword evidence="10" id="KW-0238">DNA-binding</keyword>
<keyword evidence="4" id="KW-0158">Chromosome</keyword>
<keyword evidence="8 14" id="KW-0560">Oxidoreductase</keyword>
<comment type="catalytic activity">
    <reaction evidence="12 14">
        <text>a 5-formyl-2'-deoxycytidine in DNA + 2-oxoglutarate + O2 = a 5-carboxyl-2'-deoxycytidine in DNA + succinate + CO2 + H(+)</text>
        <dbReference type="Rhea" id="RHEA:53832"/>
        <dbReference type="Rhea" id="RHEA-COMP:13656"/>
        <dbReference type="Rhea" id="RHEA-COMP:13657"/>
        <dbReference type="ChEBI" id="CHEBI:15378"/>
        <dbReference type="ChEBI" id="CHEBI:15379"/>
        <dbReference type="ChEBI" id="CHEBI:16526"/>
        <dbReference type="ChEBI" id="CHEBI:16810"/>
        <dbReference type="ChEBI" id="CHEBI:30031"/>
        <dbReference type="ChEBI" id="CHEBI:137731"/>
        <dbReference type="ChEBI" id="CHEBI:137732"/>
        <dbReference type="EC" id="1.14.11.80"/>
    </reaction>
</comment>
<reference evidence="17" key="1">
    <citation type="journal article" date="2023" name="Science">
        <title>Genome structures resolve the early diversification of teleost fishes.</title>
        <authorList>
            <person name="Parey E."/>
            <person name="Louis A."/>
            <person name="Montfort J."/>
            <person name="Bouchez O."/>
            <person name="Roques C."/>
            <person name="Iampietro C."/>
            <person name="Lluch J."/>
            <person name="Castinel A."/>
            <person name="Donnadieu C."/>
            <person name="Desvignes T."/>
            <person name="Floi Bucao C."/>
            <person name="Jouanno E."/>
            <person name="Wen M."/>
            <person name="Mejri S."/>
            <person name="Dirks R."/>
            <person name="Jansen H."/>
            <person name="Henkel C."/>
            <person name="Chen W.J."/>
            <person name="Zahm M."/>
            <person name="Cabau C."/>
            <person name="Klopp C."/>
            <person name="Thompson A.W."/>
            <person name="Robinson-Rechavi M."/>
            <person name="Braasch I."/>
            <person name="Lecointre G."/>
            <person name="Bobe J."/>
            <person name="Postlethwait J.H."/>
            <person name="Berthelot C."/>
            <person name="Roest Crollius H."/>
            <person name="Guiguen Y."/>
        </authorList>
    </citation>
    <scope>NUCLEOTIDE SEQUENCE</scope>
    <source>
        <strain evidence="17">NC1722</strain>
    </source>
</reference>
<evidence type="ECO:0000256" key="11">
    <source>
        <dbReference type="ARBA" id="ARBA00023242"/>
    </source>
</evidence>
<evidence type="ECO:0000256" key="14">
    <source>
        <dbReference type="RuleBase" id="RU367064"/>
    </source>
</evidence>
<dbReference type="PANTHER" id="PTHR23358:SF4">
    <property type="entry name" value="METHYLCYTOSINE DIOXYGENASE TET3"/>
    <property type="match status" value="1"/>
</dbReference>
<comment type="similarity">
    <text evidence="3 14">Belongs to the TET family.</text>
</comment>
<name>A0AAD7X0Z5_9TELE</name>
<protein>
    <recommendedName>
        <fullName evidence="14">Methylcytosine dioxygenase TET</fullName>
        <ecNumber evidence="14">1.14.11.80</ecNumber>
    </recommendedName>
</protein>
<gene>
    <name evidence="17" type="ORF">AAFF_G00424040</name>
</gene>
<feature type="compositionally biased region" description="Basic residues" evidence="15">
    <location>
        <begin position="700"/>
        <end position="719"/>
    </location>
</feature>
<dbReference type="AlphaFoldDB" id="A0AAD7X0Z5"/>
<comment type="function">
    <text evidence="14">Dioxygenase that catalyzes the conversion of the modified genomic base 5-methylcytosine (5mC) into 5-hydroxymethylcytosine (5hmC) and plays a key role in epigenetic chromatin reprogramming during embryonic development.</text>
</comment>
<feature type="compositionally biased region" description="Pro residues" evidence="15">
    <location>
        <begin position="737"/>
        <end position="749"/>
    </location>
</feature>
<evidence type="ECO:0000256" key="3">
    <source>
        <dbReference type="ARBA" id="ARBA00007502"/>
    </source>
</evidence>
<keyword evidence="9 14" id="KW-0408">Iron</keyword>